<protein>
    <submittedName>
        <fullName evidence="1">ORF28</fullName>
    </submittedName>
</protein>
<proteinExistence type="predicted"/>
<reference evidence="1" key="1">
    <citation type="submission" date="2017-07" db="EMBL/GenBank/DDBJ databases">
        <title>complete genomic sequence of fowl adenovirus 8b strain QD2016.</title>
        <authorList>
            <person name="Hu Y."/>
            <person name="Wu Y."/>
            <person name="Zhang X."/>
        </authorList>
    </citation>
    <scope>NUCLEOTIDE SEQUENCE [LARGE SCALE GENOMIC DNA]</scope>
    <source>
        <strain evidence="1">QD2016</strain>
    </source>
</reference>
<organism evidence="1">
    <name type="scientific">Fowl adenovirus 8b</name>
    <dbReference type="NCBI Taxonomy" id="586029"/>
    <lineage>
        <taxon>Viruses</taxon>
        <taxon>Varidnaviria</taxon>
        <taxon>Bamfordvirae</taxon>
        <taxon>Preplasmiviricota</taxon>
        <taxon>Polisuviricotina</taxon>
        <taxon>Pharingeaviricetes</taxon>
        <taxon>Rowavirales</taxon>
        <taxon>Adenoviridae</taxon>
        <taxon>Aviadenovirus</taxon>
        <taxon>Aviadenovirus hepatitidis</taxon>
        <taxon>Fowl aviadenovirus E</taxon>
    </lineage>
</organism>
<dbReference type="EMBL" id="MF577036">
    <property type="protein sequence ID" value="AWT08543.1"/>
    <property type="molecule type" value="Genomic_DNA"/>
</dbReference>
<sequence length="105" mass="12392">MGKSLTYMHMHEELLNMHESLIHMHGTYAYSRHSCICMHWLKSNPMTQCVCLRCLATLMIYLLTWQLRLQVNHLPGLCSLCLFTMATLPYMDIRLRLPRYTLTMA</sequence>
<name>A0A2U9N6Y9_9ADEN</name>
<accession>A0A2U9N6Y9</accession>
<evidence type="ECO:0000313" key="1">
    <source>
        <dbReference type="EMBL" id="AWT08543.1"/>
    </source>
</evidence>
<dbReference type="Proteomes" id="UP000317397">
    <property type="component" value="Segment"/>
</dbReference>